<feature type="non-terminal residue" evidence="2">
    <location>
        <position position="292"/>
    </location>
</feature>
<keyword evidence="1" id="KW-0812">Transmembrane</keyword>
<dbReference type="EMBL" id="BARU01018616">
    <property type="protein sequence ID" value="GAH58600.1"/>
    <property type="molecule type" value="Genomic_DNA"/>
</dbReference>
<sequence>LIVRGCAERELKFSEVAVALDCAMFMQHNVHSEFNEPKQVAATVRFDTEEALAMDVTDVAIAFEITSSDQTGSVLTVFTAQRKILSDVLLSLQQYNIDPIIIEPDVNCLSRFIRQNVSLPEDLHPFFCALSRRNGYFIVPAGEKQGSQKTPTVRTFLVGPTQTRTELLAREVSVTAALVETGEPINCLKVFDSTGSVNYQQLGEKLGIEAGGIDWLQSAGTEPAALADCADPVDFAIAYGAALAHLEKAQSINFRSDFMPYQGKKLRLQKTLKFAAISVTVLAFAVGVYFQF</sequence>
<proteinExistence type="predicted"/>
<keyword evidence="1" id="KW-0472">Membrane</keyword>
<dbReference type="InterPro" id="IPR043129">
    <property type="entry name" value="ATPase_NBD"/>
</dbReference>
<evidence type="ECO:0000256" key="1">
    <source>
        <dbReference type="SAM" id="Phobius"/>
    </source>
</evidence>
<dbReference type="Gene3D" id="3.30.420.380">
    <property type="match status" value="1"/>
</dbReference>
<dbReference type="SUPFAM" id="SSF53067">
    <property type="entry name" value="Actin-like ATPase domain"/>
    <property type="match status" value="1"/>
</dbReference>
<accession>X1HNJ8</accession>
<organism evidence="2">
    <name type="scientific">marine sediment metagenome</name>
    <dbReference type="NCBI Taxonomy" id="412755"/>
    <lineage>
        <taxon>unclassified sequences</taxon>
        <taxon>metagenomes</taxon>
        <taxon>ecological metagenomes</taxon>
    </lineage>
</organism>
<gene>
    <name evidence="2" type="ORF">S03H2_30762</name>
</gene>
<feature type="transmembrane region" description="Helical" evidence="1">
    <location>
        <begin position="272"/>
        <end position="290"/>
    </location>
</feature>
<reference evidence="2" key="1">
    <citation type="journal article" date="2014" name="Front. Microbiol.">
        <title>High frequency of phylogenetically diverse reductive dehalogenase-homologous genes in deep subseafloor sedimentary metagenomes.</title>
        <authorList>
            <person name="Kawai M."/>
            <person name="Futagami T."/>
            <person name="Toyoda A."/>
            <person name="Takaki Y."/>
            <person name="Nishi S."/>
            <person name="Hori S."/>
            <person name="Arai W."/>
            <person name="Tsubouchi T."/>
            <person name="Morono Y."/>
            <person name="Uchiyama I."/>
            <person name="Ito T."/>
            <person name="Fujiyama A."/>
            <person name="Inagaki F."/>
            <person name="Takami H."/>
        </authorList>
    </citation>
    <scope>NUCLEOTIDE SEQUENCE</scope>
    <source>
        <strain evidence="2">Expedition CK06-06</strain>
    </source>
</reference>
<keyword evidence="1" id="KW-1133">Transmembrane helix</keyword>
<comment type="caution">
    <text evidence="2">The sequence shown here is derived from an EMBL/GenBank/DDBJ whole genome shotgun (WGS) entry which is preliminary data.</text>
</comment>
<protein>
    <submittedName>
        <fullName evidence="2">Uncharacterized protein</fullName>
    </submittedName>
</protein>
<dbReference type="AlphaFoldDB" id="X1HNJ8"/>
<feature type="non-terminal residue" evidence="2">
    <location>
        <position position="1"/>
    </location>
</feature>
<evidence type="ECO:0000313" key="2">
    <source>
        <dbReference type="EMBL" id="GAH58600.1"/>
    </source>
</evidence>
<name>X1HNJ8_9ZZZZ</name>